<feature type="compositionally biased region" description="Basic and acidic residues" evidence="1">
    <location>
        <begin position="47"/>
        <end position="61"/>
    </location>
</feature>
<keyword evidence="2" id="KW-1133">Transmembrane helix</keyword>
<feature type="transmembrane region" description="Helical" evidence="2">
    <location>
        <begin position="111"/>
        <end position="130"/>
    </location>
</feature>
<accession>A0A261FJW2</accession>
<evidence type="ECO:0000313" key="4">
    <source>
        <dbReference type="Proteomes" id="UP000216352"/>
    </source>
</evidence>
<dbReference type="RefSeq" id="WP_094725486.1">
    <property type="nucleotide sequence ID" value="NZ_CP062948.1"/>
</dbReference>
<proteinExistence type="predicted"/>
<protein>
    <submittedName>
        <fullName evidence="3">Uncharacterized protein</fullName>
    </submittedName>
</protein>
<feature type="region of interest" description="Disordered" evidence="1">
    <location>
        <begin position="32"/>
        <end position="61"/>
    </location>
</feature>
<keyword evidence="2" id="KW-0472">Membrane</keyword>
<name>A0A261FJW2_9BIFI</name>
<keyword evidence="4" id="KW-1185">Reference proteome</keyword>
<dbReference type="EMBL" id="MWWX01000024">
    <property type="protein sequence ID" value="OZG59253.1"/>
    <property type="molecule type" value="Genomic_DNA"/>
</dbReference>
<sequence>MIVRDEPAPLSVVEREISDVVKVRDMVERKLGCPDGTFPEEGGEDPVEGRTPDPDGCRVEDGRTGRTLLRTVLPTAGRVATGMAALLMFGGLVVAVVALVLAFLPAPPVRLDALAVAGGGLAAFAIGFVLDFLACPGRDLGDADAGEC</sequence>
<dbReference type="Proteomes" id="UP000216352">
    <property type="component" value="Unassembled WGS sequence"/>
</dbReference>
<dbReference type="AlphaFoldDB" id="A0A261FJW2"/>
<organism evidence="3 4">
    <name type="scientific">Bifidobacterium lemurum</name>
    <dbReference type="NCBI Taxonomy" id="1603886"/>
    <lineage>
        <taxon>Bacteria</taxon>
        <taxon>Bacillati</taxon>
        <taxon>Actinomycetota</taxon>
        <taxon>Actinomycetes</taxon>
        <taxon>Bifidobacteriales</taxon>
        <taxon>Bifidobacteriaceae</taxon>
        <taxon>Bifidobacterium</taxon>
    </lineage>
</organism>
<gene>
    <name evidence="3" type="ORF">BLEM_2288</name>
</gene>
<evidence type="ECO:0000313" key="3">
    <source>
        <dbReference type="EMBL" id="OZG59253.1"/>
    </source>
</evidence>
<keyword evidence="2" id="KW-0812">Transmembrane</keyword>
<evidence type="ECO:0000256" key="1">
    <source>
        <dbReference type="SAM" id="MobiDB-lite"/>
    </source>
</evidence>
<dbReference type="STRING" id="1603886.GCA_001895165_01565"/>
<evidence type="ECO:0000256" key="2">
    <source>
        <dbReference type="SAM" id="Phobius"/>
    </source>
</evidence>
<reference evidence="3 4" key="1">
    <citation type="journal article" date="2017" name="BMC Genomics">
        <title>Comparative genomic and phylogenomic analyses of the Bifidobacteriaceae family.</title>
        <authorList>
            <person name="Lugli G.A."/>
            <person name="Milani C."/>
            <person name="Turroni F."/>
            <person name="Duranti S."/>
            <person name="Mancabelli L."/>
            <person name="Mangifesta M."/>
            <person name="Ferrario C."/>
            <person name="Modesto M."/>
            <person name="Mattarelli P."/>
            <person name="Jiri K."/>
            <person name="van Sinderen D."/>
            <person name="Ventura M."/>
        </authorList>
    </citation>
    <scope>NUCLEOTIDE SEQUENCE [LARGE SCALE GENOMIC DNA]</scope>
    <source>
        <strain evidence="3 4">DSM 28807</strain>
    </source>
</reference>
<comment type="caution">
    <text evidence="3">The sequence shown here is derived from an EMBL/GenBank/DDBJ whole genome shotgun (WGS) entry which is preliminary data.</text>
</comment>
<feature type="transmembrane region" description="Helical" evidence="2">
    <location>
        <begin position="79"/>
        <end position="104"/>
    </location>
</feature>